<feature type="transmembrane region" description="Helical" evidence="1">
    <location>
        <begin position="106"/>
        <end position="124"/>
    </location>
</feature>
<dbReference type="OrthoDB" id="9786064at2"/>
<dbReference type="EMBL" id="FQYX01000011">
    <property type="protein sequence ID" value="SHJ10045.1"/>
    <property type="molecule type" value="Genomic_DNA"/>
</dbReference>
<organism evidence="2 3">
    <name type="scientific">Arenibacter nanhaiticus</name>
    <dbReference type="NCBI Taxonomy" id="558155"/>
    <lineage>
        <taxon>Bacteria</taxon>
        <taxon>Pseudomonadati</taxon>
        <taxon>Bacteroidota</taxon>
        <taxon>Flavobacteriia</taxon>
        <taxon>Flavobacteriales</taxon>
        <taxon>Flavobacteriaceae</taxon>
        <taxon>Arenibacter</taxon>
    </lineage>
</organism>
<keyword evidence="3" id="KW-1185">Reference proteome</keyword>
<keyword evidence="1" id="KW-0812">Transmembrane</keyword>
<protein>
    <recommendedName>
        <fullName evidence="4">PAP2 superfamily protein</fullName>
    </recommendedName>
</protein>
<dbReference type="Proteomes" id="UP000184231">
    <property type="component" value="Unassembled WGS sequence"/>
</dbReference>
<keyword evidence="1" id="KW-1133">Transmembrane helix</keyword>
<sequence>MQQFSTAISYLLHPLFIPLSGTSAYFIISPKFIPTSFQAATILPIFLLTIIIPILSYILLKHLGIVSSVFMPNLRERKYPLYLNLGLLLLVLLKVIPNHYSVELHYYFLGLVAASFSALFLLFINFKCSMHLMGLGSLLMFLINLSIHFEINIAIAIAIMTLLCGLTATARLYLRAHTAPELIIGFLLGVATQLLTVKFWL</sequence>
<evidence type="ECO:0008006" key="4">
    <source>
        <dbReference type="Google" id="ProtNLM"/>
    </source>
</evidence>
<keyword evidence="1" id="KW-0472">Membrane</keyword>
<reference evidence="2 3" key="1">
    <citation type="submission" date="2016-11" db="EMBL/GenBank/DDBJ databases">
        <authorList>
            <person name="Jaros S."/>
            <person name="Januszkiewicz K."/>
            <person name="Wedrychowicz H."/>
        </authorList>
    </citation>
    <scope>NUCLEOTIDE SEQUENCE [LARGE SCALE GENOMIC DNA]</scope>
    <source>
        <strain evidence="2 3">CGMCC 1.8863</strain>
    </source>
</reference>
<feature type="transmembrane region" description="Helical" evidence="1">
    <location>
        <begin position="40"/>
        <end position="60"/>
    </location>
</feature>
<accession>A0A1M6GJA0</accession>
<evidence type="ECO:0000256" key="1">
    <source>
        <dbReference type="SAM" id="Phobius"/>
    </source>
</evidence>
<evidence type="ECO:0000313" key="2">
    <source>
        <dbReference type="EMBL" id="SHJ10045.1"/>
    </source>
</evidence>
<dbReference type="RefSeq" id="WP_072764347.1">
    <property type="nucleotide sequence ID" value="NZ_FQYX01000011.1"/>
</dbReference>
<name>A0A1M6GJA0_9FLAO</name>
<gene>
    <name evidence="2" type="ORF">SAMN04487911_11136</name>
</gene>
<dbReference type="AlphaFoldDB" id="A0A1M6GJA0"/>
<proteinExistence type="predicted"/>
<feature type="transmembrane region" description="Helical" evidence="1">
    <location>
        <begin position="81"/>
        <end position="100"/>
    </location>
</feature>
<evidence type="ECO:0000313" key="3">
    <source>
        <dbReference type="Proteomes" id="UP000184231"/>
    </source>
</evidence>
<feature type="transmembrane region" description="Helical" evidence="1">
    <location>
        <begin position="181"/>
        <end position="200"/>
    </location>
</feature>
<feature type="transmembrane region" description="Helical" evidence="1">
    <location>
        <begin position="7"/>
        <end position="28"/>
    </location>
</feature>
<dbReference type="STRING" id="558155.SAMN04487911_11136"/>